<dbReference type="Pfam" id="PF00651">
    <property type="entry name" value="BTB"/>
    <property type="match status" value="1"/>
</dbReference>
<dbReference type="Gene3D" id="3.30.710.10">
    <property type="entry name" value="Potassium Channel Kv1.1, Chain A"/>
    <property type="match status" value="1"/>
</dbReference>
<reference evidence="3 4" key="1">
    <citation type="submission" date="2017-04" db="EMBL/GenBank/DDBJ databases">
        <title>Draft genome sequence of Tuber borchii Vittad., a whitish edible truffle.</title>
        <authorList>
            <consortium name="DOE Joint Genome Institute"/>
            <person name="Murat C."/>
            <person name="Kuo A."/>
            <person name="Barry K.W."/>
            <person name="Clum A."/>
            <person name="Dockter R.B."/>
            <person name="Fauchery L."/>
            <person name="Iotti M."/>
            <person name="Kohler A."/>
            <person name="Labutti K."/>
            <person name="Lindquist E.A."/>
            <person name="Lipzen A."/>
            <person name="Ohm R.A."/>
            <person name="Wang M."/>
            <person name="Grigoriev I.V."/>
            <person name="Zambonelli A."/>
            <person name="Martin F.M."/>
        </authorList>
    </citation>
    <scope>NUCLEOTIDE SEQUENCE [LARGE SCALE GENOMIC DNA]</scope>
    <source>
        <strain evidence="3 4">Tbo3840</strain>
    </source>
</reference>
<feature type="compositionally biased region" description="Polar residues" evidence="1">
    <location>
        <begin position="45"/>
        <end position="97"/>
    </location>
</feature>
<accession>A0A2T6ZVF3</accession>
<dbReference type="PANTHER" id="PTHR47843">
    <property type="entry name" value="BTB DOMAIN-CONTAINING PROTEIN-RELATED"/>
    <property type="match status" value="1"/>
</dbReference>
<proteinExistence type="predicted"/>
<dbReference type="Proteomes" id="UP000244722">
    <property type="component" value="Unassembled WGS sequence"/>
</dbReference>
<dbReference type="EMBL" id="NESQ01000092">
    <property type="protein sequence ID" value="PUU79452.1"/>
    <property type="molecule type" value="Genomic_DNA"/>
</dbReference>
<evidence type="ECO:0000313" key="3">
    <source>
        <dbReference type="EMBL" id="PUU79452.1"/>
    </source>
</evidence>
<feature type="domain" description="BTB" evidence="2">
    <location>
        <begin position="129"/>
        <end position="198"/>
    </location>
</feature>
<dbReference type="SMART" id="SM00225">
    <property type="entry name" value="BTB"/>
    <property type="match status" value="1"/>
</dbReference>
<dbReference type="InterPro" id="IPR000210">
    <property type="entry name" value="BTB/POZ_dom"/>
</dbReference>
<evidence type="ECO:0000259" key="2">
    <source>
        <dbReference type="PROSITE" id="PS50097"/>
    </source>
</evidence>
<feature type="region of interest" description="Disordered" evidence="1">
    <location>
        <begin position="1"/>
        <end position="28"/>
    </location>
</feature>
<dbReference type="OrthoDB" id="6359816at2759"/>
<dbReference type="SUPFAM" id="SSF54695">
    <property type="entry name" value="POZ domain"/>
    <property type="match status" value="1"/>
</dbReference>
<keyword evidence="4" id="KW-1185">Reference proteome</keyword>
<dbReference type="InterPro" id="IPR011333">
    <property type="entry name" value="SKP1/BTB/POZ_sf"/>
</dbReference>
<name>A0A2T6ZVF3_TUBBO</name>
<organism evidence="3 4">
    <name type="scientific">Tuber borchii</name>
    <name type="common">White truffle</name>
    <dbReference type="NCBI Taxonomy" id="42251"/>
    <lineage>
        <taxon>Eukaryota</taxon>
        <taxon>Fungi</taxon>
        <taxon>Dikarya</taxon>
        <taxon>Ascomycota</taxon>
        <taxon>Pezizomycotina</taxon>
        <taxon>Pezizomycetes</taxon>
        <taxon>Pezizales</taxon>
        <taxon>Tuberaceae</taxon>
        <taxon>Tuber</taxon>
    </lineage>
</organism>
<dbReference type="PROSITE" id="PS50097">
    <property type="entry name" value="BTB"/>
    <property type="match status" value="1"/>
</dbReference>
<evidence type="ECO:0000313" key="4">
    <source>
        <dbReference type="Proteomes" id="UP000244722"/>
    </source>
</evidence>
<dbReference type="PANTHER" id="PTHR47843:SF2">
    <property type="entry name" value="BTB DOMAIN-CONTAINING PROTEIN"/>
    <property type="match status" value="1"/>
</dbReference>
<comment type="caution">
    <text evidence="3">The sequence shown here is derived from an EMBL/GenBank/DDBJ whole genome shotgun (WGS) entry which is preliminary data.</text>
</comment>
<dbReference type="CDD" id="cd18186">
    <property type="entry name" value="BTB_POZ_ZBTB_KLHL-like"/>
    <property type="match status" value="1"/>
</dbReference>
<evidence type="ECO:0000256" key="1">
    <source>
        <dbReference type="SAM" id="MobiDB-lite"/>
    </source>
</evidence>
<dbReference type="STRING" id="42251.A0A2T6ZVF3"/>
<protein>
    <recommendedName>
        <fullName evidence="2">BTB domain-containing protein</fullName>
    </recommendedName>
</protein>
<feature type="compositionally biased region" description="Polar residues" evidence="1">
    <location>
        <begin position="16"/>
        <end position="28"/>
    </location>
</feature>
<dbReference type="AlphaFoldDB" id="A0A2T6ZVF3"/>
<feature type="region of interest" description="Disordered" evidence="1">
    <location>
        <begin position="45"/>
        <end position="101"/>
    </location>
</feature>
<sequence length="340" mass="36681">MKKKAPARGISDLALKSSNTSPQATTSTGSIFQATIHSSSLFGAQAPGASQTTGVSGLSDSSFAPTPQASTGSISEATITSGLCSPTPQDTSTSRAPSTRKAPVASLKISEMAPKQSPPIPFDKFASSEIFTIRVGTNLQTFHVHKDLLAGLSDEMRNYVYSDTKEDQEISMEMEHVSPDIMHRFMEFCYSGDYLYASGSESNSDDPLKDKDATDALPLLLTHAKLYVFANMFNIVSLKKLSRSKIIALTSFFGQLEDRAHALAMISLIDFVLQNIPAATETPDKLVKFLARYAGYLIEKLGGYPEFHAVLAGSAREDFFKVFCGCVKAGEGKAPWTDAE</sequence>
<gene>
    <name evidence="3" type="ORF">B9Z19DRAFT_979589</name>
</gene>